<gene>
    <name evidence="1" type="ORF">BD749_1733</name>
</gene>
<organism evidence="1 2">
    <name type="scientific">Pontibacter ramchanderi</name>
    <dbReference type="NCBI Taxonomy" id="1179743"/>
    <lineage>
        <taxon>Bacteria</taxon>
        <taxon>Pseudomonadati</taxon>
        <taxon>Bacteroidota</taxon>
        <taxon>Cytophagia</taxon>
        <taxon>Cytophagales</taxon>
        <taxon>Hymenobacteraceae</taxon>
        <taxon>Pontibacter</taxon>
    </lineage>
</organism>
<proteinExistence type="predicted"/>
<keyword evidence="2" id="KW-1185">Reference proteome</keyword>
<name>A0A2N3UB55_9BACT</name>
<dbReference type="EMBL" id="PJMU01000002">
    <property type="protein sequence ID" value="PKV66603.1"/>
    <property type="molecule type" value="Genomic_DNA"/>
</dbReference>
<dbReference type="AlphaFoldDB" id="A0A2N3UB55"/>
<comment type="caution">
    <text evidence="1">The sequence shown here is derived from an EMBL/GenBank/DDBJ whole genome shotgun (WGS) entry which is preliminary data.</text>
</comment>
<sequence>MPFNALRTTMTLYLRLGLHRSQLKNRLHTSCYDALNWTQVKACLYYISI</sequence>
<dbReference type="Proteomes" id="UP000233782">
    <property type="component" value="Unassembled WGS sequence"/>
</dbReference>
<evidence type="ECO:0000313" key="2">
    <source>
        <dbReference type="Proteomes" id="UP000233782"/>
    </source>
</evidence>
<evidence type="ECO:0000313" key="1">
    <source>
        <dbReference type="EMBL" id="PKV66603.1"/>
    </source>
</evidence>
<accession>A0A2N3UB55</accession>
<protein>
    <submittedName>
        <fullName evidence="1">Uncharacterized protein</fullName>
    </submittedName>
</protein>
<reference evidence="1 2" key="1">
    <citation type="submission" date="2017-12" db="EMBL/GenBank/DDBJ databases">
        <title>Genomic Encyclopedia of Type Strains, Phase III (KMG-III): the genomes of soil and plant-associated and newly described type strains.</title>
        <authorList>
            <person name="Whitman W."/>
        </authorList>
    </citation>
    <scope>NUCLEOTIDE SEQUENCE [LARGE SCALE GENOMIC DNA]</scope>
    <source>
        <strain evidence="1 2">LP43</strain>
    </source>
</reference>